<dbReference type="AlphaFoldDB" id="A0A8J5KIK4"/>
<gene>
    <name evidence="4" type="ORF">Hamer_G013519</name>
</gene>
<name>A0A8J5KIK4_HOMAM</name>
<dbReference type="GO" id="GO:0030414">
    <property type="term" value="F:peptidase inhibitor activity"/>
    <property type="evidence" value="ECO:0007669"/>
    <property type="project" value="InterPro"/>
</dbReference>
<sequence length="201" mass="22364">MRMNTLVLVVVACVVVGSLSSPTPSDALTETHQDLTTIIPSDSTSDDTKEKPHDRILNWGPNSLGGNGFGNFGSVGQYPNTPNVHMPSQQYPGGLYPGHQNLPGKWPVVHPGQHGSEPRYPTTGCKYYCSRYNPWDIYCCEESTSYGKLQCPEIRESCPGSFRHSALQYCVQDRECQYGQKCCFDVCVHRHVCKAAERRYG</sequence>
<feature type="chain" id="PRO_5035239433" evidence="2">
    <location>
        <begin position="21"/>
        <end position="201"/>
    </location>
</feature>
<dbReference type="Pfam" id="PF00095">
    <property type="entry name" value="WAP"/>
    <property type="match status" value="1"/>
</dbReference>
<evidence type="ECO:0000256" key="2">
    <source>
        <dbReference type="SAM" id="SignalP"/>
    </source>
</evidence>
<organism evidence="4 5">
    <name type="scientific">Homarus americanus</name>
    <name type="common">American lobster</name>
    <dbReference type="NCBI Taxonomy" id="6706"/>
    <lineage>
        <taxon>Eukaryota</taxon>
        <taxon>Metazoa</taxon>
        <taxon>Ecdysozoa</taxon>
        <taxon>Arthropoda</taxon>
        <taxon>Crustacea</taxon>
        <taxon>Multicrustacea</taxon>
        <taxon>Malacostraca</taxon>
        <taxon>Eumalacostraca</taxon>
        <taxon>Eucarida</taxon>
        <taxon>Decapoda</taxon>
        <taxon>Pleocyemata</taxon>
        <taxon>Astacidea</taxon>
        <taxon>Nephropoidea</taxon>
        <taxon>Nephropidae</taxon>
        <taxon>Homarus</taxon>
    </lineage>
</organism>
<dbReference type="PROSITE" id="PS51390">
    <property type="entry name" value="WAP"/>
    <property type="match status" value="1"/>
</dbReference>
<protein>
    <submittedName>
        <fullName evidence="4">Putative crustin-like antimicrobial peptide 11</fullName>
    </submittedName>
</protein>
<feature type="signal peptide" evidence="2">
    <location>
        <begin position="1"/>
        <end position="20"/>
    </location>
</feature>
<dbReference type="GO" id="GO:0005576">
    <property type="term" value="C:extracellular region"/>
    <property type="evidence" value="ECO:0007669"/>
    <property type="project" value="InterPro"/>
</dbReference>
<dbReference type="InterPro" id="IPR008197">
    <property type="entry name" value="WAP_dom"/>
</dbReference>
<keyword evidence="5" id="KW-1185">Reference proteome</keyword>
<comment type="caution">
    <text evidence="4">The sequence shown here is derived from an EMBL/GenBank/DDBJ whole genome shotgun (WGS) entry which is preliminary data.</text>
</comment>
<evidence type="ECO:0000259" key="3">
    <source>
        <dbReference type="PROSITE" id="PS51390"/>
    </source>
</evidence>
<feature type="region of interest" description="Disordered" evidence="1">
    <location>
        <begin position="22"/>
        <end position="60"/>
    </location>
</feature>
<dbReference type="OrthoDB" id="6381157at2759"/>
<evidence type="ECO:0000256" key="1">
    <source>
        <dbReference type="SAM" id="MobiDB-lite"/>
    </source>
</evidence>
<keyword evidence="2" id="KW-0732">Signal</keyword>
<feature type="compositionally biased region" description="Polar residues" evidence="1">
    <location>
        <begin position="22"/>
        <end position="43"/>
    </location>
</feature>
<proteinExistence type="predicted"/>
<dbReference type="EMBL" id="JAHLQT010013773">
    <property type="protein sequence ID" value="KAG7170695.1"/>
    <property type="molecule type" value="Genomic_DNA"/>
</dbReference>
<evidence type="ECO:0000313" key="4">
    <source>
        <dbReference type="EMBL" id="KAG7170695.1"/>
    </source>
</evidence>
<feature type="compositionally biased region" description="Basic and acidic residues" evidence="1">
    <location>
        <begin position="46"/>
        <end position="56"/>
    </location>
</feature>
<feature type="domain" description="WAP" evidence="3">
    <location>
        <begin position="142"/>
        <end position="197"/>
    </location>
</feature>
<dbReference type="Proteomes" id="UP000747542">
    <property type="component" value="Unassembled WGS sequence"/>
</dbReference>
<accession>A0A8J5KIK4</accession>
<evidence type="ECO:0000313" key="5">
    <source>
        <dbReference type="Proteomes" id="UP000747542"/>
    </source>
</evidence>
<reference evidence="4" key="1">
    <citation type="journal article" date="2021" name="Sci. Adv.">
        <title>The American lobster genome reveals insights on longevity, neural, and immune adaptations.</title>
        <authorList>
            <person name="Polinski J.M."/>
            <person name="Zimin A.V."/>
            <person name="Clark K.F."/>
            <person name="Kohn A.B."/>
            <person name="Sadowski N."/>
            <person name="Timp W."/>
            <person name="Ptitsyn A."/>
            <person name="Khanna P."/>
            <person name="Romanova D.Y."/>
            <person name="Williams P."/>
            <person name="Greenwood S.J."/>
            <person name="Moroz L.L."/>
            <person name="Walt D.R."/>
            <person name="Bodnar A.G."/>
        </authorList>
    </citation>
    <scope>NUCLEOTIDE SEQUENCE</scope>
    <source>
        <strain evidence="4">GMGI-L3</strain>
    </source>
</reference>